<keyword evidence="5" id="KW-0813">Transport</keyword>
<feature type="transmembrane region" description="Helical" evidence="14">
    <location>
        <begin position="65"/>
        <end position="91"/>
    </location>
</feature>
<feature type="transmembrane region" description="Helical" evidence="14">
    <location>
        <begin position="97"/>
        <end position="118"/>
    </location>
</feature>
<dbReference type="Pfam" id="PF00119">
    <property type="entry name" value="ATP-synt_A"/>
    <property type="match status" value="1"/>
</dbReference>
<geneLocation type="mitochondrion" evidence="15"/>
<dbReference type="AlphaFoldDB" id="A0A343DRJ6"/>
<keyword evidence="11 14" id="KW-0472">Membrane</keyword>
<evidence type="ECO:0000256" key="9">
    <source>
        <dbReference type="ARBA" id="ARBA00022989"/>
    </source>
</evidence>
<feature type="transmembrane region" description="Helical" evidence="14">
    <location>
        <begin position="197"/>
        <end position="218"/>
    </location>
</feature>
<dbReference type="PRINTS" id="PR00123">
    <property type="entry name" value="ATPASEA"/>
</dbReference>
<dbReference type="CDD" id="cd00310">
    <property type="entry name" value="ATP-synt_Fo_a_6"/>
    <property type="match status" value="1"/>
</dbReference>
<name>A0A343DRJ6_9HYME</name>
<dbReference type="Gene3D" id="1.20.120.220">
    <property type="entry name" value="ATP synthase, F0 complex, subunit A"/>
    <property type="match status" value="1"/>
</dbReference>
<evidence type="ECO:0000256" key="7">
    <source>
        <dbReference type="ARBA" id="ARBA00022692"/>
    </source>
</evidence>
<evidence type="ECO:0000256" key="1">
    <source>
        <dbReference type="ARBA" id="ARBA00002070"/>
    </source>
</evidence>
<evidence type="ECO:0000256" key="11">
    <source>
        <dbReference type="ARBA" id="ARBA00023136"/>
    </source>
</evidence>
<dbReference type="SUPFAM" id="SSF81336">
    <property type="entry name" value="F1F0 ATP synthase subunit A"/>
    <property type="match status" value="1"/>
</dbReference>
<proteinExistence type="inferred from homology"/>
<dbReference type="InterPro" id="IPR045083">
    <property type="entry name" value="ATP_synth_F0_asu_bact/mt"/>
</dbReference>
<organism evidence="15">
    <name type="scientific">Cerceris sp. SJW-2017</name>
    <dbReference type="NCBI Taxonomy" id="2008741"/>
    <lineage>
        <taxon>Eukaryota</taxon>
        <taxon>Metazoa</taxon>
        <taxon>Ecdysozoa</taxon>
        <taxon>Arthropoda</taxon>
        <taxon>Hexapoda</taxon>
        <taxon>Insecta</taxon>
        <taxon>Pterygota</taxon>
        <taxon>Neoptera</taxon>
        <taxon>Endopterygota</taxon>
        <taxon>Hymenoptera</taxon>
        <taxon>Apocrita</taxon>
        <taxon>Aculeata</taxon>
        <taxon>Apoidea</taxon>
        <taxon>Crabronidae</taxon>
        <taxon>Philanthinae</taxon>
        <taxon>Cercerini</taxon>
        <taxon>Cerceris</taxon>
    </lineage>
</organism>
<keyword evidence="15" id="KW-0496">Mitochondrion</keyword>
<keyword evidence="6" id="KW-0138">CF(0)</keyword>
<evidence type="ECO:0000256" key="12">
    <source>
        <dbReference type="ARBA" id="ARBA00023310"/>
    </source>
</evidence>
<reference evidence="15" key="1">
    <citation type="journal article" date="2018" name="Mol. Phylogenet. Evol.">
        <title>Gene arrangement and sequence of mitochondrial genomes yield insights into the phylogeny and evolution of bees and sphecid wasps (Hymenoptera: Apoidea).</title>
        <authorList>
            <person name="Zheng B.Y."/>
            <person name="Cao L.J."/>
            <person name="Tang P."/>
            <person name="van Achterberg K."/>
            <person name="Hoffmann A.A."/>
            <person name="Chen H.Y."/>
            <person name="Chen X.X."/>
            <person name="Wei S.J."/>
        </authorList>
    </citation>
    <scope>NUCLEOTIDE SEQUENCE</scope>
</reference>
<evidence type="ECO:0000256" key="8">
    <source>
        <dbReference type="ARBA" id="ARBA00022781"/>
    </source>
</evidence>
<keyword evidence="8" id="KW-0375">Hydrogen ion transport</keyword>
<feature type="transmembrane region" description="Helical" evidence="14">
    <location>
        <begin position="26"/>
        <end position="44"/>
    </location>
</feature>
<evidence type="ECO:0000256" key="13">
    <source>
        <dbReference type="RuleBase" id="RU004450"/>
    </source>
</evidence>
<dbReference type="InterPro" id="IPR035908">
    <property type="entry name" value="F0_ATP_A_sf"/>
</dbReference>
<dbReference type="GO" id="GO:0046933">
    <property type="term" value="F:proton-transporting ATP synthase activity, rotational mechanism"/>
    <property type="evidence" value="ECO:0007669"/>
    <property type="project" value="TreeGrafter"/>
</dbReference>
<evidence type="ECO:0000313" key="15">
    <source>
        <dbReference type="EMBL" id="ARX96670.1"/>
    </source>
</evidence>
<protein>
    <recommendedName>
        <fullName evidence="13">ATP synthase subunit a</fullName>
    </recommendedName>
</protein>
<keyword evidence="12" id="KW-0066">ATP synthesis</keyword>
<dbReference type="PANTHER" id="PTHR11410">
    <property type="entry name" value="ATP SYNTHASE SUBUNIT A"/>
    <property type="match status" value="1"/>
</dbReference>
<comment type="subcellular location">
    <subcellularLocation>
        <location evidence="2">Membrane</location>
        <topology evidence="2">Multi-pass membrane protein</topology>
    </subcellularLocation>
    <subcellularLocation>
        <location evidence="13">Mitochondrion inner membrane</location>
        <topology evidence="13">Multi-pass membrane protein</topology>
    </subcellularLocation>
</comment>
<evidence type="ECO:0000256" key="5">
    <source>
        <dbReference type="ARBA" id="ARBA00022448"/>
    </source>
</evidence>
<dbReference type="EMBL" id="KX494109">
    <property type="protein sequence ID" value="ARX96670.1"/>
    <property type="molecule type" value="Genomic_DNA"/>
</dbReference>
<dbReference type="InterPro" id="IPR023011">
    <property type="entry name" value="ATP_synth_F0_asu_AS"/>
</dbReference>
<dbReference type="GO" id="GO:0005743">
    <property type="term" value="C:mitochondrial inner membrane"/>
    <property type="evidence" value="ECO:0007669"/>
    <property type="project" value="UniProtKB-SubCell"/>
</dbReference>
<accession>A0A343DRJ6</accession>
<dbReference type="PANTHER" id="PTHR11410:SF0">
    <property type="entry name" value="ATP SYNTHASE SUBUNIT A"/>
    <property type="match status" value="1"/>
</dbReference>
<dbReference type="GO" id="GO:0045259">
    <property type="term" value="C:proton-transporting ATP synthase complex"/>
    <property type="evidence" value="ECO:0007669"/>
    <property type="project" value="UniProtKB-KW"/>
</dbReference>
<evidence type="ECO:0000256" key="14">
    <source>
        <dbReference type="SAM" id="Phobius"/>
    </source>
</evidence>
<evidence type="ECO:0000256" key="6">
    <source>
        <dbReference type="ARBA" id="ARBA00022547"/>
    </source>
</evidence>
<keyword evidence="10" id="KW-0406">Ion transport</keyword>
<feature type="transmembrane region" description="Helical" evidence="14">
    <location>
        <begin position="164"/>
        <end position="190"/>
    </location>
</feature>
<comment type="similarity">
    <text evidence="3">Belongs to the ATPase A chain family.</text>
</comment>
<evidence type="ECO:0000256" key="4">
    <source>
        <dbReference type="ARBA" id="ARBA00011648"/>
    </source>
</evidence>
<evidence type="ECO:0000256" key="3">
    <source>
        <dbReference type="ARBA" id="ARBA00006810"/>
    </source>
</evidence>
<dbReference type="InterPro" id="IPR000568">
    <property type="entry name" value="ATP_synth_F0_asu"/>
</dbReference>
<comment type="function">
    <text evidence="1">Mitochondrial membrane ATP synthase (F(1)F(0) ATP synthase or Complex V) produces ATP from ADP in the presence of a proton gradient across the membrane which is generated by electron transport complexes of the respiratory chain. F-type ATPases consist of two structural domains, F(1) - containing the extramembraneous catalytic core and F(0) - containing the membrane proton channel, linked together by a central stalk and a peripheral stalk. During catalysis, ATP synthesis in the catalytic domain of F(1) is coupled via a rotary mechanism of the central stalk subunits to proton translocation. Key component of the proton channel; it may play a direct role in the translocation of protons across the membrane.</text>
</comment>
<keyword evidence="9 14" id="KW-1133">Transmembrane helix</keyword>
<evidence type="ECO:0000256" key="10">
    <source>
        <dbReference type="ARBA" id="ARBA00023065"/>
    </source>
</evidence>
<dbReference type="NCBIfam" id="TIGR01131">
    <property type="entry name" value="ATP_synt_6_or_A"/>
    <property type="match status" value="1"/>
</dbReference>
<dbReference type="PROSITE" id="PS00449">
    <property type="entry name" value="ATPASE_A"/>
    <property type="match status" value="1"/>
</dbReference>
<evidence type="ECO:0000256" key="2">
    <source>
        <dbReference type="ARBA" id="ARBA00004141"/>
    </source>
</evidence>
<keyword evidence="7 14" id="KW-0812">Transmembrane</keyword>
<comment type="subunit">
    <text evidence="4">F-type ATPases have 2 components, CF(1) - the catalytic core - and CF(0) - the membrane proton channel. CF(1) has five subunits: alpha(3), beta(3), gamma(1), delta(1), epsilon(1). CF(0) has three main subunits: a, b and c.</text>
</comment>
<gene>
    <name evidence="15" type="primary">atp6</name>
</gene>
<sequence length="221" mass="25944">MMTNLFSIFDPSTSIYLQLNWMNLNLIYWIMPFSFWMIPSKYNMMWMKFNNFIFNEFKILFKMNFILNFILFMSLITMIMLINMMGLFPFIFTSTSNMIICMSLALPLWMSSIIFYWLNYTLSSMAHMVPISTPNMLMMFMVIIETISNIIRPMTLSIRLTANMIAGHLLLSLIGSSCSNSMMILLIIIIMIQTMLFILEISVAMIQSYVFTILSILYSNE</sequence>